<evidence type="ECO:0000256" key="4">
    <source>
        <dbReference type="ARBA" id="ARBA00022989"/>
    </source>
</evidence>
<reference evidence="8 9" key="1">
    <citation type="submission" date="2019-08" db="EMBL/GenBank/DDBJ databases">
        <title>Genome sequencing of Paenibacillus faecis DSM 23593(T).</title>
        <authorList>
            <person name="Kook J.-K."/>
            <person name="Park S.-N."/>
            <person name="Lim Y.K."/>
        </authorList>
    </citation>
    <scope>NUCLEOTIDE SEQUENCE [LARGE SCALE GENOMIC DNA]</scope>
    <source>
        <strain evidence="8 9">DSM 23593</strain>
    </source>
</reference>
<dbReference type="OrthoDB" id="9790852at2"/>
<accession>A0A5D0CLH2</accession>
<evidence type="ECO:0000256" key="1">
    <source>
        <dbReference type="ARBA" id="ARBA00004127"/>
    </source>
</evidence>
<feature type="transmembrane region" description="Helical" evidence="6">
    <location>
        <begin position="6"/>
        <end position="22"/>
    </location>
</feature>
<evidence type="ECO:0000313" key="8">
    <source>
        <dbReference type="EMBL" id="TYA10014.1"/>
    </source>
</evidence>
<dbReference type="AlphaFoldDB" id="A0A5D0CLH2"/>
<gene>
    <name evidence="8" type="ORF">FRY98_25750</name>
</gene>
<comment type="similarity">
    <text evidence="2">Belongs to the EamA transporter family.</text>
</comment>
<dbReference type="Proteomes" id="UP000325218">
    <property type="component" value="Unassembled WGS sequence"/>
</dbReference>
<keyword evidence="4 6" id="KW-1133">Transmembrane helix</keyword>
<feature type="transmembrane region" description="Helical" evidence="6">
    <location>
        <begin position="67"/>
        <end position="88"/>
    </location>
</feature>
<keyword evidence="3 6" id="KW-0812">Transmembrane</keyword>
<keyword evidence="9" id="KW-1185">Reference proteome</keyword>
<keyword evidence="5 6" id="KW-0472">Membrane</keyword>
<name>A0A5D0CLH2_9BACL</name>
<proteinExistence type="inferred from homology"/>
<dbReference type="Pfam" id="PF00892">
    <property type="entry name" value="EamA"/>
    <property type="match status" value="1"/>
</dbReference>
<dbReference type="PANTHER" id="PTHR32322">
    <property type="entry name" value="INNER MEMBRANE TRANSPORTER"/>
    <property type="match status" value="1"/>
</dbReference>
<comment type="subcellular location">
    <subcellularLocation>
        <location evidence="1">Endomembrane system</location>
        <topology evidence="1">Multi-pass membrane protein</topology>
    </subcellularLocation>
</comment>
<evidence type="ECO:0000256" key="6">
    <source>
        <dbReference type="SAM" id="Phobius"/>
    </source>
</evidence>
<organism evidence="8 9">
    <name type="scientific">Paenibacillus faecis</name>
    <dbReference type="NCBI Taxonomy" id="862114"/>
    <lineage>
        <taxon>Bacteria</taxon>
        <taxon>Bacillati</taxon>
        <taxon>Bacillota</taxon>
        <taxon>Bacilli</taxon>
        <taxon>Bacillales</taxon>
        <taxon>Paenibacillaceae</taxon>
        <taxon>Paenibacillus</taxon>
    </lineage>
</organism>
<evidence type="ECO:0000259" key="7">
    <source>
        <dbReference type="Pfam" id="PF00892"/>
    </source>
</evidence>
<feature type="transmembrane region" description="Helical" evidence="6">
    <location>
        <begin position="34"/>
        <end position="52"/>
    </location>
</feature>
<dbReference type="GO" id="GO:0016020">
    <property type="term" value="C:membrane"/>
    <property type="evidence" value="ECO:0007669"/>
    <property type="project" value="UniProtKB-SubCell"/>
</dbReference>
<protein>
    <submittedName>
        <fullName evidence="8">DMT family transporter</fullName>
    </submittedName>
</protein>
<dbReference type="InterPro" id="IPR037185">
    <property type="entry name" value="EmrE-like"/>
</dbReference>
<feature type="transmembrane region" description="Helical" evidence="6">
    <location>
        <begin position="95"/>
        <end position="115"/>
    </location>
</feature>
<evidence type="ECO:0000256" key="5">
    <source>
        <dbReference type="ARBA" id="ARBA00023136"/>
    </source>
</evidence>
<dbReference type="SUPFAM" id="SSF103481">
    <property type="entry name" value="Multidrug resistance efflux transporter EmrE"/>
    <property type="match status" value="1"/>
</dbReference>
<dbReference type="PANTHER" id="PTHR32322:SF2">
    <property type="entry name" value="EAMA DOMAIN-CONTAINING PROTEIN"/>
    <property type="match status" value="1"/>
</dbReference>
<comment type="caution">
    <text evidence="8">The sequence shown here is derived from an EMBL/GenBank/DDBJ whole genome shotgun (WGS) entry which is preliminary data.</text>
</comment>
<evidence type="ECO:0000256" key="3">
    <source>
        <dbReference type="ARBA" id="ARBA00022692"/>
    </source>
</evidence>
<feature type="domain" description="EamA" evidence="7">
    <location>
        <begin position="4"/>
        <end position="138"/>
    </location>
</feature>
<dbReference type="InterPro" id="IPR000620">
    <property type="entry name" value="EamA_dom"/>
</dbReference>
<sequence length="161" mass="17964">MAFWGDLLALTSAFMGTVYYFIGQHSRQSLSSMTYTLALYAFCTGFSALYVLSKGYALTGYPAADWLRFIGTAIIPTLLGQSVVNWLLKWLKATTVSVGMLSETFAAVVFGYLLFDEKVSIFQLAGGGFIIFGIVIYLRNERKETEKQLSRKPDSFREVAE</sequence>
<dbReference type="InterPro" id="IPR050638">
    <property type="entry name" value="AA-Vitamin_Transporters"/>
</dbReference>
<evidence type="ECO:0000313" key="9">
    <source>
        <dbReference type="Proteomes" id="UP000325218"/>
    </source>
</evidence>
<dbReference type="EMBL" id="VSDO01000006">
    <property type="protein sequence ID" value="TYA10014.1"/>
    <property type="molecule type" value="Genomic_DNA"/>
</dbReference>
<evidence type="ECO:0000256" key="2">
    <source>
        <dbReference type="ARBA" id="ARBA00007362"/>
    </source>
</evidence>
<feature type="transmembrane region" description="Helical" evidence="6">
    <location>
        <begin position="121"/>
        <end position="138"/>
    </location>
</feature>